<feature type="domain" description="SGNH hydrolase-type esterase" evidence="1">
    <location>
        <begin position="112"/>
        <end position="263"/>
    </location>
</feature>
<name>A0A0A5HZZ1_PHOS4</name>
<organism evidence="2 3">
    <name type="scientific">Photobacterium sp. (strain ATCC 43367)</name>
    <dbReference type="NCBI Taxonomy" id="379097"/>
    <lineage>
        <taxon>Bacteria</taxon>
        <taxon>Pseudomonadati</taxon>
        <taxon>Pseudomonadota</taxon>
        <taxon>Gammaproteobacteria</taxon>
        <taxon>Vibrionales</taxon>
        <taxon>Vibrionaceae</taxon>
        <taxon>Vibrio</taxon>
        <taxon>Vibrio oreintalis group</taxon>
    </lineage>
</organism>
<sequence length="280" mass="32173">MTQEQLLQALKENQCLDLFELYYANQHRSFYQLVDDLYQLRDEHGLSTRISALRSEIEALTEHLDTESITPEQFAQICRNLDLNQRAHKMSRLILTQDNHSAFATTVDLVMFGDSITEWGPWHDALSNIKLANRGLAGDTTSGMVRRLSTTTACQPKLVCVMAGINDLSQGYSVQEVMDNYRQMLEHWESHNIEVWVQSTLYVGERIASLNPQVTELNQKLEQLCGERNMRFIDLNTPLSPEGFLPLTHSCDDLHLNSNAYRLWIDTLAPKLDAFFQHQD</sequence>
<dbReference type="InterPro" id="IPR051532">
    <property type="entry name" value="Ester_Hydrolysis_Enzymes"/>
</dbReference>
<comment type="caution">
    <text evidence="2">The sequence shown here is derived from an EMBL/GenBank/DDBJ whole genome shotgun (WGS) entry which is preliminary data.</text>
</comment>
<dbReference type="Pfam" id="PF13472">
    <property type="entry name" value="Lipase_GDSL_2"/>
    <property type="match status" value="1"/>
</dbReference>
<dbReference type="PANTHER" id="PTHR30383:SF5">
    <property type="entry name" value="SGNH HYDROLASE-TYPE ESTERASE DOMAIN-CONTAINING PROTEIN"/>
    <property type="match status" value="1"/>
</dbReference>
<evidence type="ECO:0000259" key="1">
    <source>
        <dbReference type="Pfam" id="PF13472"/>
    </source>
</evidence>
<accession>A0A0A5HZZ1</accession>
<dbReference type="STRING" id="379097.SE23_01520"/>
<dbReference type="EMBL" id="JRWP01000008">
    <property type="protein sequence ID" value="KGY09086.1"/>
    <property type="molecule type" value="Genomic_DNA"/>
</dbReference>
<evidence type="ECO:0000313" key="3">
    <source>
        <dbReference type="Proteomes" id="UP000030451"/>
    </source>
</evidence>
<dbReference type="PANTHER" id="PTHR30383">
    <property type="entry name" value="THIOESTERASE 1/PROTEASE 1/LYSOPHOSPHOLIPASE L1"/>
    <property type="match status" value="1"/>
</dbReference>
<dbReference type="Gene3D" id="3.40.50.1110">
    <property type="entry name" value="SGNH hydrolase"/>
    <property type="match status" value="1"/>
</dbReference>
<protein>
    <submittedName>
        <fullName evidence="2">Lysophospholipase</fullName>
    </submittedName>
</protein>
<evidence type="ECO:0000313" key="2">
    <source>
        <dbReference type="EMBL" id="KGY09086.1"/>
    </source>
</evidence>
<dbReference type="Proteomes" id="UP000030451">
    <property type="component" value="Unassembled WGS sequence"/>
</dbReference>
<gene>
    <name evidence="2" type="ORF">NM06_07430</name>
</gene>
<dbReference type="AlphaFoldDB" id="A0A0A5HZZ1"/>
<dbReference type="GO" id="GO:0004622">
    <property type="term" value="F:phosphatidylcholine lysophospholipase activity"/>
    <property type="evidence" value="ECO:0007669"/>
    <property type="project" value="TreeGrafter"/>
</dbReference>
<dbReference type="InterPro" id="IPR013830">
    <property type="entry name" value="SGNH_hydro"/>
</dbReference>
<dbReference type="RefSeq" id="WP_038189696.1">
    <property type="nucleotide sequence ID" value="NZ_JRWP01000008.1"/>
</dbReference>
<dbReference type="CDD" id="cd01828">
    <property type="entry name" value="sialate_O-acetylesterase_like2"/>
    <property type="match status" value="1"/>
</dbReference>
<reference evidence="2 3" key="1">
    <citation type="submission" date="2014-10" db="EMBL/GenBank/DDBJ databases">
        <title>Genome sequencing of Vibrio sinaloensis T08.</title>
        <authorList>
            <person name="Chan K.-G."/>
            <person name="Mohamad N.I."/>
        </authorList>
    </citation>
    <scope>NUCLEOTIDE SEQUENCE [LARGE SCALE GENOMIC DNA]</scope>
    <source>
        <strain evidence="2 3">T08</strain>
    </source>
</reference>
<dbReference type="OrthoDB" id="5624617at2"/>
<dbReference type="SUPFAM" id="SSF52266">
    <property type="entry name" value="SGNH hydrolase"/>
    <property type="match status" value="1"/>
</dbReference>
<dbReference type="InterPro" id="IPR036514">
    <property type="entry name" value="SGNH_hydro_sf"/>
</dbReference>
<proteinExistence type="predicted"/>